<dbReference type="Proteomes" id="UP000254400">
    <property type="component" value="Unassembled WGS sequence"/>
</dbReference>
<evidence type="ECO:0000313" key="1">
    <source>
        <dbReference type="EMBL" id="SUA66536.1"/>
    </source>
</evidence>
<accession>A0A378XVC3</accession>
<reference evidence="1 2" key="1">
    <citation type="submission" date="2018-06" db="EMBL/GenBank/DDBJ databases">
        <authorList>
            <consortium name="Pathogen Informatics"/>
            <person name="Doyle S."/>
        </authorList>
    </citation>
    <scope>NUCLEOTIDE SEQUENCE [LARGE SCALE GENOMIC DNA]</scope>
    <source>
        <strain evidence="1 2">NCTC10343</strain>
    </source>
</reference>
<protein>
    <submittedName>
        <fullName evidence="1">Uncharacterized protein</fullName>
    </submittedName>
</protein>
<dbReference type="EMBL" id="UGSC01000001">
    <property type="protein sequence ID" value="SUA66536.1"/>
    <property type="molecule type" value="Genomic_DNA"/>
</dbReference>
<proteinExistence type="predicted"/>
<dbReference type="AlphaFoldDB" id="A0A378XVC3"/>
<name>A0A378XVC3_PAEPO</name>
<gene>
    <name evidence="1" type="ORF">NCTC10343_01017</name>
</gene>
<sequence length="31" mass="3554">MIRSFSPNRRKNGSSFMEVRTRGIPAGKEDE</sequence>
<organism evidence="1 2">
    <name type="scientific">Paenibacillus polymyxa</name>
    <name type="common">Bacillus polymyxa</name>
    <dbReference type="NCBI Taxonomy" id="1406"/>
    <lineage>
        <taxon>Bacteria</taxon>
        <taxon>Bacillati</taxon>
        <taxon>Bacillota</taxon>
        <taxon>Bacilli</taxon>
        <taxon>Bacillales</taxon>
        <taxon>Paenibacillaceae</taxon>
        <taxon>Paenibacillus</taxon>
    </lineage>
</organism>
<evidence type="ECO:0000313" key="2">
    <source>
        <dbReference type="Proteomes" id="UP000254400"/>
    </source>
</evidence>